<dbReference type="EMBL" id="JAIFRP010000013">
    <property type="protein sequence ID" value="KAK2586364.1"/>
    <property type="molecule type" value="Genomic_DNA"/>
</dbReference>
<dbReference type="InterPro" id="IPR011009">
    <property type="entry name" value="Kinase-like_dom_sf"/>
</dbReference>
<dbReference type="GO" id="GO:0005739">
    <property type="term" value="C:mitochondrion"/>
    <property type="evidence" value="ECO:0007669"/>
    <property type="project" value="TreeGrafter"/>
</dbReference>
<dbReference type="PANTHER" id="PTHR45890">
    <property type="entry name" value="AARF DOMAIN CONTAINING KINASE 2 (PREDICTED)"/>
    <property type="match status" value="1"/>
</dbReference>
<dbReference type="CDD" id="cd13971">
    <property type="entry name" value="ADCK2-like"/>
    <property type="match status" value="1"/>
</dbReference>
<dbReference type="AlphaFoldDB" id="A0AAD9RV45"/>
<gene>
    <name evidence="4" type="ORF">KPH14_010654</name>
</gene>
<evidence type="ECO:0000256" key="2">
    <source>
        <dbReference type="SAM" id="Phobius"/>
    </source>
</evidence>
<keyword evidence="2" id="KW-0812">Transmembrane</keyword>
<reference evidence="4" key="1">
    <citation type="submission" date="2021-08" db="EMBL/GenBank/DDBJ databases">
        <authorList>
            <person name="Misof B."/>
            <person name="Oliver O."/>
            <person name="Podsiadlowski L."/>
            <person name="Donath A."/>
            <person name="Peters R."/>
            <person name="Mayer C."/>
            <person name="Rust J."/>
            <person name="Gunkel S."/>
            <person name="Lesny P."/>
            <person name="Martin S."/>
            <person name="Oeyen J.P."/>
            <person name="Petersen M."/>
            <person name="Panagiotis P."/>
            <person name="Wilbrandt J."/>
            <person name="Tanja T."/>
        </authorList>
    </citation>
    <scope>NUCLEOTIDE SEQUENCE</scope>
    <source>
        <strain evidence="4">GBR_01_08_01A</strain>
        <tissue evidence="4">Thorax + abdomen</tissue>
    </source>
</reference>
<keyword evidence="5" id="KW-1185">Reference proteome</keyword>
<protein>
    <recommendedName>
        <fullName evidence="3">Protein kinase domain-containing protein</fullName>
    </recommendedName>
</protein>
<dbReference type="InterPro" id="IPR052402">
    <property type="entry name" value="ADCK_kinase"/>
</dbReference>
<dbReference type="InterPro" id="IPR044095">
    <property type="entry name" value="ADCK2_dom"/>
</dbReference>
<dbReference type="PANTHER" id="PTHR45890:SF1">
    <property type="entry name" value="AARF DOMAIN CONTAINING KINASE 2"/>
    <property type="match status" value="1"/>
</dbReference>
<evidence type="ECO:0000313" key="5">
    <source>
        <dbReference type="Proteomes" id="UP001258017"/>
    </source>
</evidence>
<name>A0AAD9RV45_9HYME</name>
<feature type="domain" description="Protein kinase" evidence="3">
    <location>
        <begin position="137"/>
        <end position="509"/>
    </location>
</feature>
<dbReference type="PROSITE" id="PS50011">
    <property type="entry name" value="PROTEIN_KINASE_DOM"/>
    <property type="match status" value="1"/>
</dbReference>
<keyword evidence="2" id="KW-1133">Transmembrane helix</keyword>
<sequence length="509" mass="57878">MVSNEPNVKTKKRYFCPLVKDEEDKGFLSNVCEAILIIARLAVITFAAITLTIAFLIIRLTNSEAFPSVLRQVISLLGPTFIKFGQWMSTRKDLFPENVCNSLAQLQRNASRHSWLYTKNLLKATYGPDWRNVFVEFENEVPIGSGCCAQVYKAWVDLNAHAGRIQEPQLSRFVEKKVFGGVSDECEKIDRAGRNLQPVAVKVLHPGIQRQMKRDLKILRGISKLATYIVPELHWLSLTDCIDEFTMIMEQQVDMRLEAYNLIKFADNFSKSDEVVFPQPYMEFTRNEILVETFHEGSPISEYVDYEDNKVQRKLAKMGITMILKMVFNDNFIHCDLHPGNILVQEGRKPNSTFLDSFLSVISFDYTEKDPRLVVLDCGLVVSLSDRCRKNLRDVFRSVVMGDGELAAEYILEHSLRMTPDPEGFKTAMNDIVTTHLKHRGLNSVNVSTVVSELFSAMIRHRVKQDGSFSSVILSMVVIEGLGRSLDPNIDIFAEVLPFVFHSPAYDGL</sequence>
<comment type="caution">
    <text evidence="4">The sequence shown here is derived from an EMBL/GenBank/DDBJ whole genome shotgun (WGS) entry which is preliminary data.</text>
</comment>
<keyword evidence="2" id="KW-0472">Membrane</keyword>
<organism evidence="4 5">
    <name type="scientific">Odynerus spinipes</name>
    <dbReference type="NCBI Taxonomy" id="1348599"/>
    <lineage>
        <taxon>Eukaryota</taxon>
        <taxon>Metazoa</taxon>
        <taxon>Ecdysozoa</taxon>
        <taxon>Arthropoda</taxon>
        <taxon>Hexapoda</taxon>
        <taxon>Insecta</taxon>
        <taxon>Pterygota</taxon>
        <taxon>Neoptera</taxon>
        <taxon>Endopterygota</taxon>
        <taxon>Hymenoptera</taxon>
        <taxon>Apocrita</taxon>
        <taxon>Aculeata</taxon>
        <taxon>Vespoidea</taxon>
        <taxon>Vespidae</taxon>
        <taxon>Eumeninae</taxon>
        <taxon>Odynerus</taxon>
    </lineage>
</organism>
<dbReference type="SUPFAM" id="SSF56112">
    <property type="entry name" value="Protein kinase-like (PK-like)"/>
    <property type="match status" value="1"/>
</dbReference>
<evidence type="ECO:0000259" key="3">
    <source>
        <dbReference type="PROSITE" id="PS50011"/>
    </source>
</evidence>
<dbReference type="InterPro" id="IPR004147">
    <property type="entry name" value="ABC1_dom"/>
</dbReference>
<dbReference type="GO" id="GO:0005524">
    <property type="term" value="F:ATP binding"/>
    <property type="evidence" value="ECO:0007669"/>
    <property type="project" value="InterPro"/>
</dbReference>
<feature type="transmembrane region" description="Helical" evidence="2">
    <location>
        <begin position="34"/>
        <end position="58"/>
    </location>
</feature>
<reference evidence="4" key="2">
    <citation type="journal article" date="2023" name="Commun. Biol.">
        <title>Intrasexual cuticular hydrocarbon dimorphism in a wasp sheds light on hydrocarbon biosynthesis genes in Hymenoptera.</title>
        <authorList>
            <person name="Moris V.C."/>
            <person name="Podsiadlowski L."/>
            <person name="Martin S."/>
            <person name="Oeyen J.P."/>
            <person name="Donath A."/>
            <person name="Petersen M."/>
            <person name="Wilbrandt J."/>
            <person name="Misof B."/>
            <person name="Liedtke D."/>
            <person name="Thamm M."/>
            <person name="Scheiner R."/>
            <person name="Schmitt T."/>
            <person name="Niehuis O."/>
        </authorList>
    </citation>
    <scope>NUCLEOTIDE SEQUENCE</scope>
    <source>
        <strain evidence="4">GBR_01_08_01A</strain>
    </source>
</reference>
<dbReference type="GO" id="GO:0004672">
    <property type="term" value="F:protein kinase activity"/>
    <property type="evidence" value="ECO:0007669"/>
    <property type="project" value="InterPro"/>
</dbReference>
<dbReference type="InterPro" id="IPR000719">
    <property type="entry name" value="Prot_kinase_dom"/>
</dbReference>
<dbReference type="Proteomes" id="UP001258017">
    <property type="component" value="Unassembled WGS sequence"/>
</dbReference>
<evidence type="ECO:0000256" key="1">
    <source>
        <dbReference type="ARBA" id="ARBA00009670"/>
    </source>
</evidence>
<comment type="similarity">
    <text evidence="1">Belongs to the protein kinase superfamily. ADCK protein kinase family.</text>
</comment>
<evidence type="ECO:0000313" key="4">
    <source>
        <dbReference type="EMBL" id="KAK2586364.1"/>
    </source>
</evidence>
<dbReference type="Pfam" id="PF03109">
    <property type="entry name" value="ABC1"/>
    <property type="match status" value="1"/>
</dbReference>
<accession>A0AAD9RV45</accession>
<proteinExistence type="inferred from homology"/>